<keyword evidence="3" id="KW-0156">Chromatin regulator</keyword>
<evidence type="ECO:0000313" key="9">
    <source>
        <dbReference type="Proteomes" id="UP000270296"/>
    </source>
</evidence>
<dbReference type="GO" id="GO:0035267">
    <property type="term" value="C:NuA4 histone acetyltransferase complex"/>
    <property type="evidence" value="ECO:0007669"/>
    <property type="project" value="TreeGrafter"/>
</dbReference>
<protein>
    <submittedName>
        <fullName evidence="10">ARID domain-containing protein</fullName>
    </submittedName>
</protein>
<name>A0A183J1X4_9BILA</name>
<evidence type="ECO:0000256" key="6">
    <source>
        <dbReference type="ARBA" id="ARBA00023242"/>
    </source>
</evidence>
<evidence type="ECO:0000256" key="4">
    <source>
        <dbReference type="ARBA" id="ARBA00023015"/>
    </source>
</evidence>
<reference evidence="8 9" key="2">
    <citation type="submission" date="2018-11" db="EMBL/GenBank/DDBJ databases">
        <authorList>
            <consortium name="Pathogen Informatics"/>
        </authorList>
    </citation>
    <scope>NUCLEOTIDE SEQUENCE [LARGE SCALE GENOMIC DNA]</scope>
</reference>
<dbReference type="InterPro" id="IPR012423">
    <property type="entry name" value="Eaf7/MRGBP"/>
</dbReference>
<keyword evidence="9" id="KW-1185">Reference proteome</keyword>
<comment type="similarity">
    <text evidence="2">Belongs to the EAF7 family.</text>
</comment>
<comment type="subcellular location">
    <subcellularLocation>
        <location evidence="1">Nucleus</location>
    </subcellularLocation>
</comment>
<dbReference type="OrthoDB" id="5595141at2759"/>
<evidence type="ECO:0000256" key="3">
    <source>
        <dbReference type="ARBA" id="ARBA00022853"/>
    </source>
</evidence>
<feature type="compositionally biased region" description="Basic residues" evidence="7">
    <location>
        <begin position="101"/>
        <end position="116"/>
    </location>
</feature>
<dbReference type="EMBL" id="UZAM01013287">
    <property type="protein sequence ID" value="VDP26838.1"/>
    <property type="molecule type" value="Genomic_DNA"/>
</dbReference>
<keyword evidence="5" id="KW-0804">Transcription</keyword>
<evidence type="ECO:0000256" key="1">
    <source>
        <dbReference type="ARBA" id="ARBA00004123"/>
    </source>
</evidence>
<dbReference type="AlphaFoldDB" id="A0A183J1X4"/>
<dbReference type="PANTHER" id="PTHR13581">
    <property type="entry name" value="MRG-BINDING PROTEIN"/>
    <property type="match status" value="1"/>
</dbReference>
<evidence type="ECO:0000313" key="10">
    <source>
        <dbReference type="WBParaSite" id="SBAD_0001022301-mRNA-1"/>
    </source>
</evidence>
<evidence type="ECO:0000256" key="5">
    <source>
        <dbReference type="ARBA" id="ARBA00023163"/>
    </source>
</evidence>
<evidence type="ECO:0000313" key="8">
    <source>
        <dbReference type="EMBL" id="VDP26838.1"/>
    </source>
</evidence>
<dbReference type="Pfam" id="PF07904">
    <property type="entry name" value="Eaf7"/>
    <property type="match status" value="1"/>
</dbReference>
<dbReference type="GO" id="GO:0006325">
    <property type="term" value="P:chromatin organization"/>
    <property type="evidence" value="ECO:0007669"/>
    <property type="project" value="UniProtKB-KW"/>
</dbReference>
<gene>
    <name evidence="8" type="ORF">SBAD_LOCUS9872</name>
</gene>
<accession>A0A183J1X4</accession>
<proteinExistence type="inferred from homology"/>
<feature type="compositionally biased region" description="Polar residues" evidence="7">
    <location>
        <begin position="149"/>
        <end position="162"/>
    </location>
</feature>
<feature type="compositionally biased region" description="Acidic residues" evidence="7">
    <location>
        <begin position="133"/>
        <end position="143"/>
    </location>
</feature>
<dbReference type="PANTHER" id="PTHR13581:SF5">
    <property type="entry name" value="MRG_MORF4L-BINDING PROTEIN"/>
    <property type="match status" value="1"/>
</dbReference>
<feature type="region of interest" description="Disordered" evidence="7">
    <location>
        <begin position="101"/>
        <end position="162"/>
    </location>
</feature>
<dbReference type="GO" id="GO:0006357">
    <property type="term" value="P:regulation of transcription by RNA polymerase II"/>
    <property type="evidence" value="ECO:0007669"/>
    <property type="project" value="TreeGrafter"/>
</dbReference>
<keyword evidence="4" id="KW-0805">Transcription regulation</keyword>
<evidence type="ECO:0000256" key="7">
    <source>
        <dbReference type="SAM" id="MobiDB-lite"/>
    </source>
</evidence>
<organism evidence="10">
    <name type="scientific">Soboliphyme baturini</name>
    <dbReference type="NCBI Taxonomy" id="241478"/>
    <lineage>
        <taxon>Eukaryota</taxon>
        <taxon>Metazoa</taxon>
        <taxon>Ecdysozoa</taxon>
        <taxon>Nematoda</taxon>
        <taxon>Enoplea</taxon>
        <taxon>Dorylaimia</taxon>
        <taxon>Dioctophymatida</taxon>
        <taxon>Dioctophymatoidea</taxon>
        <taxon>Soboliphymatidae</taxon>
        <taxon>Soboliphyme</taxon>
    </lineage>
</organism>
<reference evidence="10" key="1">
    <citation type="submission" date="2016-06" db="UniProtKB">
        <authorList>
            <consortium name="WormBaseParasite"/>
        </authorList>
    </citation>
    <scope>IDENTIFICATION</scope>
</reference>
<dbReference type="GO" id="GO:0005634">
    <property type="term" value="C:nucleus"/>
    <property type="evidence" value="ECO:0007669"/>
    <property type="project" value="UniProtKB-SubCell"/>
</dbReference>
<sequence length="162" mass="19070">MKFEIKSVPKEFSIQEQTLILSEVIRHRPVGIHRHFAMLCILDGLKRAGVECSSENVWSYLRTLYNLEKLEEMEPVMPLIKKRIDFDTTIEKFFQQEKMQFRKKRKRKKRINKQKRSCASEEKPTTSRPKLDPEEDESDESSSCDELKPTTSNARTSSAKME</sequence>
<dbReference type="Proteomes" id="UP000270296">
    <property type="component" value="Unassembled WGS sequence"/>
</dbReference>
<keyword evidence="6" id="KW-0539">Nucleus</keyword>
<evidence type="ECO:0000256" key="2">
    <source>
        <dbReference type="ARBA" id="ARBA00007117"/>
    </source>
</evidence>
<feature type="compositionally biased region" description="Basic and acidic residues" evidence="7">
    <location>
        <begin position="118"/>
        <end position="132"/>
    </location>
</feature>
<dbReference type="WBParaSite" id="SBAD_0001022301-mRNA-1">
    <property type="protein sequence ID" value="SBAD_0001022301-mRNA-1"/>
    <property type="gene ID" value="SBAD_0001022301"/>
</dbReference>